<protein>
    <recommendedName>
        <fullName evidence="10">Fluoride-specific ion channel FluC</fullName>
    </recommendedName>
</protein>
<keyword evidence="5 10" id="KW-0472">Membrane</keyword>
<accession>A0ABN3AJP0</accession>
<dbReference type="Proteomes" id="UP001501599">
    <property type="component" value="Unassembled WGS sequence"/>
</dbReference>
<keyword evidence="6 10" id="KW-0407">Ion channel</keyword>
<comment type="activity regulation">
    <text evidence="10">Na(+) is not transported, but it plays an essential structural role and its presence is essential for fluoride channel function.</text>
</comment>
<evidence type="ECO:0000256" key="6">
    <source>
        <dbReference type="ARBA" id="ARBA00023303"/>
    </source>
</evidence>
<dbReference type="EMBL" id="BAAAQT010000001">
    <property type="protein sequence ID" value="GAA2171013.1"/>
    <property type="molecule type" value="Genomic_DNA"/>
</dbReference>
<feature type="transmembrane region" description="Helical" evidence="10">
    <location>
        <begin position="59"/>
        <end position="79"/>
    </location>
</feature>
<evidence type="ECO:0000256" key="10">
    <source>
        <dbReference type="HAMAP-Rule" id="MF_00454"/>
    </source>
</evidence>
<feature type="binding site" evidence="10">
    <location>
        <position position="74"/>
    </location>
    <ligand>
        <name>Na(+)</name>
        <dbReference type="ChEBI" id="CHEBI:29101"/>
        <note>structural</note>
    </ligand>
</feature>
<keyword evidence="10" id="KW-0479">Metal-binding</keyword>
<feature type="binding site" evidence="10">
    <location>
        <position position="71"/>
    </location>
    <ligand>
        <name>Na(+)</name>
        <dbReference type="ChEBI" id="CHEBI:29101"/>
        <note>structural</note>
    </ligand>
</feature>
<comment type="subcellular location">
    <subcellularLocation>
        <location evidence="1 10">Cell membrane</location>
        <topology evidence="1 10">Multi-pass membrane protein</topology>
    </subcellularLocation>
</comment>
<comment type="similarity">
    <text evidence="7 10">Belongs to the fluoride channel Fluc/FEX (TC 1.A.43) family.</text>
</comment>
<evidence type="ECO:0000256" key="7">
    <source>
        <dbReference type="ARBA" id="ARBA00035120"/>
    </source>
</evidence>
<keyword evidence="3 10" id="KW-0812">Transmembrane</keyword>
<name>A0ABN3AJP0_9MICO</name>
<evidence type="ECO:0000256" key="5">
    <source>
        <dbReference type="ARBA" id="ARBA00023136"/>
    </source>
</evidence>
<reference evidence="11 12" key="1">
    <citation type="journal article" date="2019" name="Int. J. Syst. Evol. Microbiol.">
        <title>The Global Catalogue of Microorganisms (GCM) 10K type strain sequencing project: providing services to taxonomists for standard genome sequencing and annotation.</title>
        <authorList>
            <consortium name="The Broad Institute Genomics Platform"/>
            <consortium name="The Broad Institute Genome Sequencing Center for Infectious Disease"/>
            <person name="Wu L."/>
            <person name="Ma J."/>
        </authorList>
    </citation>
    <scope>NUCLEOTIDE SEQUENCE [LARGE SCALE GENOMIC DNA]</scope>
    <source>
        <strain evidence="11 12">JCM 16026</strain>
    </source>
</reference>
<dbReference type="PANTHER" id="PTHR28259">
    <property type="entry name" value="FLUORIDE EXPORT PROTEIN 1-RELATED"/>
    <property type="match status" value="1"/>
</dbReference>
<comment type="function">
    <text evidence="9 10">Fluoride-specific ion channel. Important for reducing fluoride concentration in the cell, thus reducing its toxicity.</text>
</comment>
<evidence type="ECO:0000256" key="3">
    <source>
        <dbReference type="ARBA" id="ARBA00022692"/>
    </source>
</evidence>
<dbReference type="InterPro" id="IPR003691">
    <property type="entry name" value="FluC"/>
</dbReference>
<dbReference type="PANTHER" id="PTHR28259:SF1">
    <property type="entry name" value="FLUORIDE EXPORT PROTEIN 1-RELATED"/>
    <property type="match status" value="1"/>
</dbReference>
<feature type="transmembrane region" description="Helical" evidence="10">
    <location>
        <begin position="99"/>
        <end position="121"/>
    </location>
</feature>
<dbReference type="RefSeq" id="WP_344339639.1">
    <property type="nucleotide sequence ID" value="NZ_BAAAQT010000001.1"/>
</dbReference>
<evidence type="ECO:0000313" key="11">
    <source>
        <dbReference type="EMBL" id="GAA2171013.1"/>
    </source>
</evidence>
<evidence type="ECO:0000313" key="12">
    <source>
        <dbReference type="Proteomes" id="UP001501599"/>
    </source>
</evidence>
<comment type="catalytic activity">
    <reaction evidence="8">
        <text>fluoride(in) = fluoride(out)</text>
        <dbReference type="Rhea" id="RHEA:76159"/>
        <dbReference type="ChEBI" id="CHEBI:17051"/>
    </reaction>
    <physiologicalReaction direction="left-to-right" evidence="8">
        <dbReference type="Rhea" id="RHEA:76160"/>
    </physiologicalReaction>
</comment>
<sequence>MIAGLGLVLVAVAGGLGAVVRLALTRLGHPERLPWPILVANLAGAFVAGLATRALAGDPLLLLVVVTGFCGGLTTFSTWMVDTVRLADRRRVRAAVANVAVTVVGGVGLAAAGLAVGTLLAG</sequence>
<keyword evidence="10" id="KW-0406">Ion transport</keyword>
<dbReference type="Pfam" id="PF02537">
    <property type="entry name" value="CRCB"/>
    <property type="match status" value="1"/>
</dbReference>
<evidence type="ECO:0000256" key="4">
    <source>
        <dbReference type="ARBA" id="ARBA00022989"/>
    </source>
</evidence>
<keyword evidence="12" id="KW-1185">Reference proteome</keyword>
<feature type="transmembrane region" description="Helical" evidence="10">
    <location>
        <begin position="33"/>
        <end position="52"/>
    </location>
</feature>
<evidence type="ECO:0000256" key="2">
    <source>
        <dbReference type="ARBA" id="ARBA00022475"/>
    </source>
</evidence>
<evidence type="ECO:0000256" key="8">
    <source>
        <dbReference type="ARBA" id="ARBA00035585"/>
    </source>
</evidence>
<comment type="caution">
    <text evidence="11">The sequence shown here is derived from an EMBL/GenBank/DDBJ whole genome shotgun (WGS) entry which is preliminary data.</text>
</comment>
<evidence type="ECO:0000256" key="9">
    <source>
        <dbReference type="ARBA" id="ARBA00049940"/>
    </source>
</evidence>
<evidence type="ECO:0000256" key="1">
    <source>
        <dbReference type="ARBA" id="ARBA00004651"/>
    </source>
</evidence>
<keyword evidence="2 10" id="KW-1003">Cell membrane</keyword>
<keyword evidence="10" id="KW-0813">Transport</keyword>
<keyword evidence="10" id="KW-0915">Sodium</keyword>
<gene>
    <name evidence="10" type="primary">fluC</name>
    <name evidence="10" type="synonym">crcB</name>
    <name evidence="11" type="ORF">GCM10009846_03330</name>
</gene>
<dbReference type="HAMAP" id="MF_00454">
    <property type="entry name" value="FluC"/>
    <property type="match status" value="1"/>
</dbReference>
<proteinExistence type="inferred from homology"/>
<organism evidence="11 12">
    <name type="scientific">Agrococcus versicolor</name>
    <dbReference type="NCBI Taxonomy" id="501482"/>
    <lineage>
        <taxon>Bacteria</taxon>
        <taxon>Bacillati</taxon>
        <taxon>Actinomycetota</taxon>
        <taxon>Actinomycetes</taxon>
        <taxon>Micrococcales</taxon>
        <taxon>Microbacteriaceae</taxon>
        <taxon>Agrococcus</taxon>
    </lineage>
</organism>
<keyword evidence="4 10" id="KW-1133">Transmembrane helix</keyword>